<dbReference type="Gene3D" id="3.30.70.270">
    <property type="match status" value="1"/>
</dbReference>
<dbReference type="InterPro" id="IPR041588">
    <property type="entry name" value="Integrase_H2C2"/>
</dbReference>
<gene>
    <name evidence="1" type="ORF">PACLA_8A069680</name>
</gene>
<reference evidence="1" key="1">
    <citation type="submission" date="2020-04" db="EMBL/GenBank/DDBJ databases">
        <authorList>
            <person name="Alioto T."/>
            <person name="Alioto T."/>
            <person name="Gomez Garrido J."/>
        </authorList>
    </citation>
    <scope>NUCLEOTIDE SEQUENCE</scope>
    <source>
        <strain evidence="1">A484AB</strain>
    </source>
</reference>
<dbReference type="PANTHER" id="PTHR47331">
    <property type="entry name" value="PHD-TYPE DOMAIN-CONTAINING PROTEIN"/>
    <property type="match status" value="1"/>
</dbReference>
<protein>
    <submittedName>
        <fullName evidence="1">Uncharacterized protein</fullName>
    </submittedName>
</protein>
<dbReference type="OrthoDB" id="5981923at2759"/>
<keyword evidence="2" id="KW-1185">Reference proteome</keyword>
<name>A0A6S7I688_PARCT</name>
<dbReference type="Proteomes" id="UP001152795">
    <property type="component" value="Unassembled WGS sequence"/>
</dbReference>
<dbReference type="InterPro" id="IPR043502">
    <property type="entry name" value="DNA/RNA_pol_sf"/>
</dbReference>
<comment type="caution">
    <text evidence="1">The sequence shown here is derived from an EMBL/GenBank/DDBJ whole genome shotgun (WGS) entry which is preliminary data.</text>
</comment>
<organism evidence="1 2">
    <name type="scientific">Paramuricea clavata</name>
    <name type="common">Red gorgonian</name>
    <name type="synonym">Violescent sea-whip</name>
    <dbReference type="NCBI Taxonomy" id="317549"/>
    <lineage>
        <taxon>Eukaryota</taxon>
        <taxon>Metazoa</taxon>
        <taxon>Cnidaria</taxon>
        <taxon>Anthozoa</taxon>
        <taxon>Octocorallia</taxon>
        <taxon>Malacalcyonacea</taxon>
        <taxon>Plexauridae</taxon>
        <taxon>Paramuricea</taxon>
    </lineage>
</organism>
<dbReference type="PANTHER" id="PTHR47331:SF1">
    <property type="entry name" value="GAG-LIKE PROTEIN"/>
    <property type="match status" value="1"/>
</dbReference>
<accession>A0A6S7I688</accession>
<dbReference type="Pfam" id="PF05380">
    <property type="entry name" value="Peptidase_A17"/>
    <property type="match status" value="1"/>
</dbReference>
<feature type="non-terminal residue" evidence="1">
    <location>
        <position position="1"/>
    </location>
</feature>
<dbReference type="AlphaFoldDB" id="A0A6S7I688"/>
<evidence type="ECO:0000313" key="1">
    <source>
        <dbReference type="EMBL" id="CAB4012243.1"/>
    </source>
</evidence>
<sequence>MENVNQLLQQDQIGIKPTRFCTCSESELRESKFVKSVSQSTTLVDGRIQVKMPWNGKGPPKQSNYDIAVKRMQSAERSFEMKGCIDVVDEEVKKLVDQAFVIKVPPEHVNHTQAEWYLPLQAVFTPEKTTKVRLVFDSSCKGYDGLSLNDRLEKGPNYINQLPNVLTAWRWDEVAYSGDVRKMFNQIMVHPEDQIYHRFLWRSKLSDTPTVYQWLRLSFGDKPAPDIAANSINTLAKASLSEFPDASKELREHAYVDDIAGSKPTAEKAKRVIDEIDIVLGKGQFQIKTWHSNHEVVDRSNHEQFTDLLGHKWDKRADRFSFKKQEIIGQLNKVSKRNCLAFLAQLWDPLGLVSPIMITFRIDLQELWSAGFSWDEILPPSVQTKWIENVESMNQLLTFEFDRKLKPSNAVGNPEVHGFSDGGEQAFGGVIFLRWELDDGSYRCVAVMVKPFVALLKKKSIPRLELLGCLALSRMYDTCRKALEFVNMKDFKRIFWIDSTTVLSWVRTPPRQFKPFVSSRVAEIQETIGTEGFRYVRSKSNPADGLTRGIEPAELANWLAGPSFLKFPEAQWPEFHEDLILSNSVCQETMKEKKSSFSSNCNKEVNEVNVCLATEEKKENPILCHLMAACSSFSKVRRTLAYILRFTQNARKINMKKGTITAQELQISEKYLFKLCQDSLDLSHFEEKLLPRTDQDGLQRAHGRLEEIRSLSEEMRNPIILPRNHPLVKLLLQHLHDKRRHCGYKSLMHEARKRFWIIGLRSMCKQLTRRCIICRKLRKKPLDQLMGQIPSLRVAAGLPPFSNTAMDMFGPVQIRMNRKTLKEAQTVVLISSFGWRLGEYTTTREELDEKIRHRCSHESLWGGGASGNFVQESISVRRLHH</sequence>
<dbReference type="InterPro" id="IPR043128">
    <property type="entry name" value="Rev_trsase/Diguanyl_cyclase"/>
</dbReference>
<evidence type="ECO:0000313" key="2">
    <source>
        <dbReference type="Proteomes" id="UP001152795"/>
    </source>
</evidence>
<dbReference type="EMBL" id="CACRXK020007438">
    <property type="protein sequence ID" value="CAB4012243.1"/>
    <property type="molecule type" value="Genomic_DNA"/>
</dbReference>
<dbReference type="InterPro" id="IPR008042">
    <property type="entry name" value="Retrotrans_Pao"/>
</dbReference>
<dbReference type="SUPFAM" id="SSF56672">
    <property type="entry name" value="DNA/RNA polymerases"/>
    <property type="match status" value="1"/>
</dbReference>
<dbReference type="Gene3D" id="3.10.10.10">
    <property type="entry name" value="HIV Type 1 Reverse Transcriptase, subunit A, domain 1"/>
    <property type="match status" value="1"/>
</dbReference>
<dbReference type="Gene3D" id="1.10.340.70">
    <property type="match status" value="1"/>
</dbReference>
<dbReference type="Pfam" id="PF17921">
    <property type="entry name" value="Integrase_H2C2"/>
    <property type="match status" value="1"/>
</dbReference>
<proteinExistence type="predicted"/>